<dbReference type="PANTHER" id="PTHR10556:SF57">
    <property type="entry name" value="3-OXO-5-ALPHA-STEROID 4-DEHYDROGENASE 1"/>
    <property type="match status" value="1"/>
</dbReference>
<dbReference type="InterPro" id="IPR001104">
    <property type="entry name" value="3-oxo-5_a-steroid_4-DH_C"/>
</dbReference>
<feature type="transmembrane region" description="Helical" evidence="18">
    <location>
        <begin position="122"/>
        <end position="142"/>
    </location>
</feature>
<name>A0A914Z200_9BILA</name>
<keyword evidence="12" id="KW-0443">Lipid metabolism</keyword>
<sequence length="265" mass="30358">MTSILRWIFSLTEKELIIYLAFAMIISGIITFLYMTVTGQRATYGRYGNEAFLNQFAVNPRVAWFLQEAPSLILPMIALSYFGENLTIAKFIAFAMFVGHYWNRTLIFPFLINGGKPTPPHLWIMGVVFCLWNGYIQGFYHIKYADFSPHHPRDLLSQLGIALFFTGMFINIHSDSILRNLRKPGETGYKIPQGGMFEFVSGANFLGEILEWSGYALYCRTIPALAFAVFTASNIGPRAVHHHRWYQTKFEDYPKDRTAVIPLLI</sequence>
<keyword evidence="4 18" id="KW-0812">Transmembrane</keyword>
<comment type="catalytic activity">
    <reaction evidence="18">
        <text>a 3-oxo-5alpha-steroid + NADP(+) = a 3-oxo-Delta(4)-steroid + NADPH + H(+)</text>
        <dbReference type="Rhea" id="RHEA:54384"/>
        <dbReference type="ChEBI" id="CHEBI:13601"/>
        <dbReference type="ChEBI" id="CHEBI:15378"/>
        <dbReference type="ChEBI" id="CHEBI:47909"/>
        <dbReference type="ChEBI" id="CHEBI:57783"/>
        <dbReference type="ChEBI" id="CHEBI:58349"/>
        <dbReference type="EC" id="1.3.1.22"/>
    </reaction>
</comment>
<comment type="function">
    <text evidence="14">Converts testosterone into 5-alpha-dihydrotestosterone and progesterone or corticosterone into their corresponding 5-alpha-3-oxosteroids. It plays a central role in sexual differentiation and androgen physiology.</text>
</comment>
<dbReference type="EC" id="1.3.1.22" evidence="18"/>
<keyword evidence="9" id="KW-0726">Sexual differentiation</keyword>
<keyword evidence="6" id="KW-0256">Endoplasmic reticulum</keyword>
<evidence type="ECO:0000256" key="6">
    <source>
        <dbReference type="ARBA" id="ARBA00022824"/>
    </source>
</evidence>
<evidence type="ECO:0000256" key="7">
    <source>
        <dbReference type="ARBA" id="ARBA00022848"/>
    </source>
</evidence>
<proteinExistence type="inferred from homology"/>
<evidence type="ECO:0000256" key="15">
    <source>
        <dbReference type="ARBA" id="ARBA00048292"/>
    </source>
</evidence>
<evidence type="ECO:0000256" key="9">
    <source>
        <dbReference type="ARBA" id="ARBA00022928"/>
    </source>
</evidence>
<evidence type="ECO:0000256" key="1">
    <source>
        <dbReference type="ARBA" id="ARBA00004154"/>
    </source>
</evidence>
<dbReference type="GO" id="GO:0006702">
    <property type="term" value="P:androgen biosynthetic process"/>
    <property type="evidence" value="ECO:0007669"/>
    <property type="project" value="UniProtKB-ARBA"/>
</dbReference>
<evidence type="ECO:0000256" key="16">
    <source>
        <dbReference type="ARBA" id="ARBA00049166"/>
    </source>
</evidence>
<feature type="domain" description="3-oxo-5-alpha-steroid 4-dehydrogenase C-terminal" evidence="19">
    <location>
        <begin position="118"/>
        <end position="264"/>
    </location>
</feature>
<organism evidence="20 21">
    <name type="scientific">Panagrolaimus superbus</name>
    <dbReference type="NCBI Taxonomy" id="310955"/>
    <lineage>
        <taxon>Eukaryota</taxon>
        <taxon>Metazoa</taxon>
        <taxon>Ecdysozoa</taxon>
        <taxon>Nematoda</taxon>
        <taxon>Chromadorea</taxon>
        <taxon>Rhabditida</taxon>
        <taxon>Tylenchina</taxon>
        <taxon>Panagrolaimomorpha</taxon>
        <taxon>Panagrolaimoidea</taxon>
        <taxon>Panagrolaimidae</taxon>
        <taxon>Panagrolaimus</taxon>
    </lineage>
</organism>
<dbReference type="Gene3D" id="1.20.120.1630">
    <property type="match status" value="1"/>
</dbReference>
<evidence type="ECO:0000256" key="12">
    <source>
        <dbReference type="ARBA" id="ARBA00023098"/>
    </source>
</evidence>
<evidence type="ECO:0000256" key="4">
    <source>
        <dbReference type="ARBA" id="ARBA00022692"/>
    </source>
</evidence>
<evidence type="ECO:0000256" key="2">
    <source>
        <dbReference type="ARBA" id="ARBA00004477"/>
    </source>
</evidence>
<keyword evidence="20" id="KW-1185">Reference proteome</keyword>
<dbReference type="AlphaFoldDB" id="A0A914Z200"/>
<keyword evidence="8" id="KW-0521">NADP</keyword>
<evidence type="ECO:0000259" key="19">
    <source>
        <dbReference type="Pfam" id="PF02544"/>
    </source>
</evidence>
<dbReference type="FunFam" id="1.20.120.1630:FF:000002">
    <property type="entry name" value="Steroid 5 alpha-reductase 1"/>
    <property type="match status" value="1"/>
</dbReference>
<dbReference type="GO" id="GO:0005789">
    <property type="term" value="C:endoplasmic reticulum membrane"/>
    <property type="evidence" value="ECO:0007669"/>
    <property type="project" value="UniProtKB-SubCell"/>
</dbReference>
<dbReference type="PROSITE" id="PS50244">
    <property type="entry name" value="S5A_REDUCTASE"/>
    <property type="match status" value="1"/>
</dbReference>
<evidence type="ECO:0000256" key="17">
    <source>
        <dbReference type="ARBA" id="ARBA00049397"/>
    </source>
</evidence>
<comment type="similarity">
    <text evidence="3 18">Belongs to the steroid 5-alpha reductase family.</text>
</comment>
<keyword evidence="11" id="KW-0560">Oxidoreductase</keyword>
<feature type="transmembrane region" description="Helical" evidence="18">
    <location>
        <begin position="154"/>
        <end position="172"/>
    </location>
</feature>
<protein>
    <recommendedName>
        <fullName evidence="18">3-oxo-5alpha-steroid 4-dehydrogenase (NADP(+))</fullName>
        <ecNumber evidence="18">1.3.1.22</ecNumber>
    </recommendedName>
</protein>
<evidence type="ECO:0000256" key="8">
    <source>
        <dbReference type="ARBA" id="ARBA00022857"/>
    </source>
</evidence>
<evidence type="ECO:0000313" key="20">
    <source>
        <dbReference type="Proteomes" id="UP000887577"/>
    </source>
</evidence>
<evidence type="ECO:0000313" key="21">
    <source>
        <dbReference type="WBParaSite" id="PSU_v2.g428.t1"/>
    </source>
</evidence>
<keyword evidence="7" id="KW-0492">Microsome</keyword>
<comment type="catalytic activity">
    <reaction evidence="17">
        <text>17beta-hydroxy-5alpha-androstan-3-one + NADP(+) = testosterone + NADPH + H(+)</text>
        <dbReference type="Rhea" id="RHEA:50820"/>
        <dbReference type="ChEBI" id="CHEBI:15378"/>
        <dbReference type="ChEBI" id="CHEBI:16330"/>
        <dbReference type="ChEBI" id="CHEBI:17347"/>
        <dbReference type="ChEBI" id="CHEBI:57783"/>
        <dbReference type="ChEBI" id="CHEBI:58349"/>
        <dbReference type="EC" id="1.3.1.22"/>
    </reaction>
    <physiologicalReaction direction="right-to-left" evidence="17">
        <dbReference type="Rhea" id="RHEA:50822"/>
    </physiologicalReaction>
</comment>
<accession>A0A914Z200</accession>
<comment type="subcellular location">
    <subcellularLocation>
        <location evidence="2">Endoplasmic reticulum membrane</location>
        <topology evidence="2">Multi-pass membrane protein</topology>
    </subcellularLocation>
    <subcellularLocation>
        <location evidence="1">Microsome membrane</location>
        <topology evidence="1">Multi-pass membrane protein</topology>
    </subcellularLocation>
</comment>
<dbReference type="GO" id="GO:0007548">
    <property type="term" value="P:sex differentiation"/>
    <property type="evidence" value="ECO:0007669"/>
    <property type="project" value="UniProtKB-KW"/>
</dbReference>
<feature type="transmembrane region" description="Helical" evidence="18">
    <location>
        <begin position="81"/>
        <end position="102"/>
    </location>
</feature>
<dbReference type="GO" id="GO:0030154">
    <property type="term" value="P:cell differentiation"/>
    <property type="evidence" value="ECO:0007669"/>
    <property type="project" value="UniProtKB-KW"/>
</dbReference>
<dbReference type="PANTHER" id="PTHR10556">
    <property type="entry name" value="3-OXO-5-ALPHA-STEROID 4-DEHYDROGENASE"/>
    <property type="match status" value="1"/>
</dbReference>
<keyword evidence="13 18" id="KW-0472">Membrane</keyword>
<evidence type="ECO:0000256" key="18">
    <source>
        <dbReference type="PIRNR" id="PIRNR015596"/>
    </source>
</evidence>
<reference evidence="21" key="1">
    <citation type="submission" date="2022-11" db="UniProtKB">
        <authorList>
            <consortium name="WormBaseParasite"/>
        </authorList>
    </citation>
    <scope>IDENTIFICATION</scope>
</reference>
<keyword evidence="10 18" id="KW-1133">Transmembrane helix</keyword>
<dbReference type="GO" id="GO:0047751">
    <property type="term" value="F:3-oxo-5-alpha-steroid 4-dehydrogenase (NADP+) activity"/>
    <property type="evidence" value="ECO:0007669"/>
    <property type="project" value="UniProtKB-EC"/>
</dbReference>
<dbReference type="InterPro" id="IPR016636">
    <property type="entry name" value="3-oxo-5-alpha-steroid_4-DH"/>
</dbReference>
<comment type="catalytic activity">
    <reaction evidence="15">
        <text>5alpha-pregnane-3,20-dione + NADP(+) = progesterone + NADPH + H(+)</text>
        <dbReference type="Rhea" id="RHEA:21952"/>
        <dbReference type="ChEBI" id="CHEBI:15378"/>
        <dbReference type="ChEBI" id="CHEBI:17026"/>
        <dbReference type="ChEBI" id="CHEBI:28952"/>
        <dbReference type="ChEBI" id="CHEBI:57783"/>
        <dbReference type="ChEBI" id="CHEBI:58349"/>
        <dbReference type="EC" id="1.3.1.22"/>
    </reaction>
    <physiologicalReaction direction="right-to-left" evidence="15">
        <dbReference type="Rhea" id="RHEA:21954"/>
    </physiologicalReaction>
</comment>
<evidence type="ECO:0000256" key="5">
    <source>
        <dbReference type="ARBA" id="ARBA00022782"/>
    </source>
</evidence>
<feature type="transmembrane region" description="Helical" evidence="18">
    <location>
        <begin position="16"/>
        <end position="37"/>
    </location>
</feature>
<evidence type="ECO:0000256" key="13">
    <source>
        <dbReference type="ARBA" id="ARBA00023136"/>
    </source>
</evidence>
<keyword evidence="5" id="KW-0221">Differentiation</keyword>
<dbReference type="Proteomes" id="UP000887577">
    <property type="component" value="Unplaced"/>
</dbReference>
<comment type="catalytic activity">
    <reaction evidence="16">
        <text>androst-4-ene-3,17-dione + NADPH + H(+) = 5alpha-androstan-3,17-dione + NADP(+)</text>
        <dbReference type="Rhea" id="RHEA:50816"/>
        <dbReference type="ChEBI" id="CHEBI:15378"/>
        <dbReference type="ChEBI" id="CHEBI:15994"/>
        <dbReference type="ChEBI" id="CHEBI:16422"/>
        <dbReference type="ChEBI" id="CHEBI:57783"/>
        <dbReference type="ChEBI" id="CHEBI:58349"/>
    </reaction>
    <physiologicalReaction direction="left-to-right" evidence="16">
        <dbReference type="Rhea" id="RHEA:50817"/>
    </physiologicalReaction>
</comment>
<evidence type="ECO:0000256" key="3">
    <source>
        <dbReference type="ARBA" id="ARBA00007742"/>
    </source>
</evidence>
<dbReference type="WBParaSite" id="PSU_v2.g428.t1">
    <property type="protein sequence ID" value="PSU_v2.g428.t1"/>
    <property type="gene ID" value="PSU_v2.g428"/>
</dbReference>
<dbReference type="InterPro" id="IPR039357">
    <property type="entry name" value="SRD5A/TECR"/>
</dbReference>
<evidence type="ECO:0000256" key="10">
    <source>
        <dbReference type="ARBA" id="ARBA00022989"/>
    </source>
</evidence>
<evidence type="ECO:0000256" key="11">
    <source>
        <dbReference type="ARBA" id="ARBA00023002"/>
    </source>
</evidence>
<dbReference type="PIRSF" id="PIRSF015596">
    <property type="entry name" value="5_alpha-SR2"/>
    <property type="match status" value="1"/>
</dbReference>
<evidence type="ECO:0000256" key="14">
    <source>
        <dbReference type="ARBA" id="ARBA00037789"/>
    </source>
</evidence>
<dbReference type="Pfam" id="PF02544">
    <property type="entry name" value="Steroid_dh"/>
    <property type="match status" value="1"/>
</dbReference>